<accession>A0ABR4GCN1</accession>
<evidence type="ECO:0000313" key="2">
    <source>
        <dbReference type="EMBL" id="KAL2796790.1"/>
    </source>
</evidence>
<keyword evidence="3" id="KW-1185">Reference proteome</keyword>
<evidence type="ECO:0000256" key="1">
    <source>
        <dbReference type="SAM" id="MobiDB-lite"/>
    </source>
</evidence>
<dbReference type="EMBL" id="JBFTWV010000024">
    <property type="protein sequence ID" value="KAL2796790.1"/>
    <property type="molecule type" value="Genomic_DNA"/>
</dbReference>
<feature type="region of interest" description="Disordered" evidence="1">
    <location>
        <begin position="135"/>
        <end position="164"/>
    </location>
</feature>
<dbReference type="Proteomes" id="UP001610563">
    <property type="component" value="Unassembled WGS sequence"/>
</dbReference>
<gene>
    <name evidence="2" type="ORF">BJX66DRAFT_335767</name>
</gene>
<protein>
    <submittedName>
        <fullName evidence="2">Uncharacterized protein</fullName>
    </submittedName>
</protein>
<feature type="region of interest" description="Disordered" evidence="1">
    <location>
        <begin position="444"/>
        <end position="477"/>
    </location>
</feature>
<comment type="caution">
    <text evidence="2">The sequence shown here is derived from an EMBL/GenBank/DDBJ whole genome shotgun (WGS) entry which is preliminary data.</text>
</comment>
<proteinExistence type="predicted"/>
<evidence type="ECO:0000313" key="3">
    <source>
        <dbReference type="Proteomes" id="UP001610563"/>
    </source>
</evidence>
<feature type="compositionally biased region" description="Polar residues" evidence="1">
    <location>
        <begin position="405"/>
        <end position="417"/>
    </location>
</feature>
<organism evidence="2 3">
    <name type="scientific">Aspergillus keveii</name>
    <dbReference type="NCBI Taxonomy" id="714993"/>
    <lineage>
        <taxon>Eukaryota</taxon>
        <taxon>Fungi</taxon>
        <taxon>Dikarya</taxon>
        <taxon>Ascomycota</taxon>
        <taxon>Pezizomycotina</taxon>
        <taxon>Eurotiomycetes</taxon>
        <taxon>Eurotiomycetidae</taxon>
        <taxon>Eurotiales</taxon>
        <taxon>Aspergillaceae</taxon>
        <taxon>Aspergillus</taxon>
        <taxon>Aspergillus subgen. Nidulantes</taxon>
    </lineage>
</organism>
<feature type="region of interest" description="Disordered" evidence="1">
    <location>
        <begin position="35"/>
        <end position="74"/>
    </location>
</feature>
<name>A0ABR4GCN1_9EURO</name>
<feature type="region of interest" description="Disordered" evidence="1">
    <location>
        <begin position="398"/>
        <end position="426"/>
    </location>
</feature>
<sequence length="619" mass="68893">MRLRETVRLPERLHQDHVYLPLSQKSLRKPKNELKPRFSEFNPNLPPAAFPTLDSRQADDNERTQTNDDRTTARKSLETICQLTKSEDQKDAITRDELEDMPMNVLENYMASNGDMNPIYVSNMAKMAAAGQGLSATDSMEDSDADEAMTGSSESSTADARAPTWADLSRRMQTEIFSNLLERHTWSKVNHMLGLTEQECDINEDLLCRRCQQIRFEDAELSAMRAKQLKDLLKLDNSARGREYPYLLLFRKASRQTLSIVRRAMETDFDFLCCEGSELTAARKFLRARDIDAKFAGDWGNDIVLVQADEVEGSVHETIELGSSPILLSEDAELSTAQSQPTTTLPNVQGALLRWFRSSVEEAKVTYARSNGDANSTKQFLTLCFKNPVGYNNLQGRKRKREEQGQLQQDETLSAPATSFYLKPPPPHRYVSASVGERLARLHRATHRADSASYPSITEVNTNNPNPDPGSSPQEPSSFFLEVISEIITARNGNHTYIPEHRASSPENGIASYGSELMGLVKTPVFIGLSPSPAPSRADSLTDSDELFEFSNLGSPVTDTTSPETSTTASVSICPAEFETFPSRSGSSDVYDGSWLDEEDNVTPGDEMILLPTEFKAAL</sequence>
<reference evidence="2 3" key="1">
    <citation type="submission" date="2024-07" db="EMBL/GenBank/DDBJ databases">
        <title>Section-level genome sequencing and comparative genomics of Aspergillus sections Usti and Cavernicolus.</title>
        <authorList>
            <consortium name="Lawrence Berkeley National Laboratory"/>
            <person name="Nybo J.L."/>
            <person name="Vesth T.C."/>
            <person name="Theobald S."/>
            <person name="Frisvad J.C."/>
            <person name="Larsen T.O."/>
            <person name="Kjaerboelling I."/>
            <person name="Rothschild-Mancinelli K."/>
            <person name="Lyhne E.K."/>
            <person name="Kogle M.E."/>
            <person name="Barry K."/>
            <person name="Clum A."/>
            <person name="Na H."/>
            <person name="Ledsgaard L."/>
            <person name="Lin J."/>
            <person name="Lipzen A."/>
            <person name="Kuo A."/>
            <person name="Riley R."/>
            <person name="Mondo S."/>
            <person name="Labutti K."/>
            <person name="Haridas S."/>
            <person name="Pangalinan J."/>
            <person name="Salamov A.A."/>
            <person name="Simmons B.A."/>
            <person name="Magnuson J.K."/>
            <person name="Chen J."/>
            <person name="Drula E."/>
            <person name="Henrissat B."/>
            <person name="Wiebenga A."/>
            <person name="Lubbers R.J."/>
            <person name="Gomes A.C."/>
            <person name="Makela M.R."/>
            <person name="Stajich J."/>
            <person name="Grigoriev I.V."/>
            <person name="Mortensen U.H."/>
            <person name="De Vries R.P."/>
            <person name="Baker S.E."/>
            <person name="Andersen M.R."/>
        </authorList>
    </citation>
    <scope>NUCLEOTIDE SEQUENCE [LARGE SCALE GENOMIC DNA]</scope>
    <source>
        <strain evidence="2 3">CBS 209.92</strain>
    </source>
</reference>
<feature type="compositionally biased region" description="Polar residues" evidence="1">
    <location>
        <begin position="453"/>
        <end position="477"/>
    </location>
</feature>
<feature type="compositionally biased region" description="Basic and acidic residues" evidence="1">
    <location>
        <begin position="56"/>
        <end position="74"/>
    </location>
</feature>